<name>A0A3M6U5Q9_POCDA</name>
<reference evidence="1 2" key="1">
    <citation type="journal article" date="2018" name="Sci. Rep.">
        <title>Comparative analysis of the Pocillopora damicornis genome highlights role of immune system in coral evolution.</title>
        <authorList>
            <person name="Cunning R."/>
            <person name="Bay R.A."/>
            <person name="Gillette P."/>
            <person name="Baker A.C."/>
            <person name="Traylor-Knowles N."/>
        </authorList>
    </citation>
    <scope>NUCLEOTIDE SEQUENCE [LARGE SCALE GENOMIC DNA]</scope>
    <source>
        <strain evidence="1">RSMAS</strain>
        <tissue evidence="1">Whole animal</tissue>
    </source>
</reference>
<evidence type="ECO:0000313" key="2">
    <source>
        <dbReference type="Proteomes" id="UP000275408"/>
    </source>
</evidence>
<evidence type="ECO:0000313" key="1">
    <source>
        <dbReference type="EMBL" id="RMX48937.1"/>
    </source>
</evidence>
<proteinExistence type="predicted"/>
<accession>A0A3M6U5Q9</accession>
<dbReference type="Proteomes" id="UP000275408">
    <property type="component" value="Unassembled WGS sequence"/>
</dbReference>
<organism evidence="1 2">
    <name type="scientific">Pocillopora damicornis</name>
    <name type="common">Cauliflower coral</name>
    <name type="synonym">Millepora damicornis</name>
    <dbReference type="NCBI Taxonomy" id="46731"/>
    <lineage>
        <taxon>Eukaryota</taxon>
        <taxon>Metazoa</taxon>
        <taxon>Cnidaria</taxon>
        <taxon>Anthozoa</taxon>
        <taxon>Hexacorallia</taxon>
        <taxon>Scleractinia</taxon>
        <taxon>Astrocoeniina</taxon>
        <taxon>Pocilloporidae</taxon>
        <taxon>Pocillopora</taxon>
    </lineage>
</organism>
<dbReference type="AlphaFoldDB" id="A0A3M6U5Q9"/>
<keyword evidence="2" id="KW-1185">Reference proteome</keyword>
<comment type="caution">
    <text evidence="1">The sequence shown here is derived from an EMBL/GenBank/DDBJ whole genome shotgun (WGS) entry which is preliminary data.</text>
</comment>
<protein>
    <submittedName>
        <fullName evidence="1">Uncharacterized protein</fullName>
    </submittedName>
</protein>
<dbReference type="EMBL" id="RCHS01002222">
    <property type="protein sequence ID" value="RMX48937.1"/>
    <property type="molecule type" value="Genomic_DNA"/>
</dbReference>
<gene>
    <name evidence="1" type="ORF">pdam_00008356</name>
</gene>
<sequence length="264" mass="30258">MIKLAESGPVYLYAGSVHPLLGLDVTELKANAEKRKKADTVRRSVAKTLEQYANEQQYIRMDRERQVEPIVTAQKEVEMFRSSEYCTRYEYVSVDLQKPVVTPDKNAFQSKTGYRYMNKKADEEQFGPEDVVATIDGSHSIINVLKMEFNDVKCIDTPSIYHEVNLKNPVEFPKDYSDKVGPTTLDTNTASVNEVELEFRTKSSYRAGRRRTRVDMRGKGQIFDSFEKLYGILYFDLTNQEEQLEAGSTKLELKYILSGDPDSI</sequence>